<dbReference type="Proteomes" id="UP001283361">
    <property type="component" value="Unassembled WGS sequence"/>
</dbReference>
<dbReference type="EMBL" id="JAWDGP010005120">
    <property type="protein sequence ID" value="KAK3759498.1"/>
    <property type="molecule type" value="Genomic_DNA"/>
</dbReference>
<evidence type="ECO:0000313" key="1">
    <source>
        <dbReference type="EMBL" id="KAK3759498.1"/>
    </source>
</evidence>
<sequence length="118" mass="13416">MVRDSRKLMAEGKRLTSQTVAWCYWKSLTLVCGRVGRALTLRTHTDGSICHTLLSKQEKVCSYSEIEGRGEKNYRWACPRRACKGEHCRKQTSLARVMSPWPGAGLVFSWPPEGNGWE</sequence>
<dbReference type="AlphaFoldDB" id="A0AAE0YYK8"/>
<name>A0AAE0YYK8_9GAST</name>
<gene>
    <name evidence="1" type="ORF">RRG08_062645</name>
</gene>
<keyword evidence="2" id="KW-1185">Reference proteome</keyword>
<protein>
    <submittedName>
        <fullName evidence="1">Uncharacterized protein</fullName>
    </submittedName>
</protein>
<reference evidence="1" key="1">
    <citation type="journal article" date="2023" name="G3 (Bethesda)">
        <title>A reference genome for the long-term kleptoplast-retaining sea slug Elysia crispata morphotype clarki.</title>
        <authorList>
            <person name="Eastman K.E."/>
            <person name="Pendleton A.L."/>
            <person name="Shaikh M.A."/>
            <person name="Suttiyut T."/>
            <person name="Ogas R."/>
            <person name="Tomko P."/>
            <person name="Gavelis G."/>
            <person name="Widhalm J.R."/>
            <person name="Wisecaver J.H."/>
        </authorList>
    </citation>
    <scope>NUCLEOTIDE SEQUENCE</scope>
    <source>
        <strain evidence="1">ECLA1</strain>
    </source>
</reference>
<proteinExistence type="predicted"/>
<accession>A0AAE0YYK8</accession>
<comment type="caution">
    <text evidence="1">The sequence shown here is derived from an EMBL/GenBank/DDBJ whole genome shotgun (WGS) entry which is preliminary data.</text>
</comment>
<organism evidence="1 2">
    <name type="scientific">Elysia crispata</name>
    <name type="common">lettuce slug</name>
    <dbReference type="NCBI Taxonomy" id="231223"/>
    <lineage>
        <taxon>Eukaryota</taxon>
        <taxon>Metazoa</taxon>
        <taxon>Spiralia</taxon>
        <taxon>Lophotrochozoa</taxon>
        <taxon>Mollusca</taxon>
        <taxon>Gastropoda</taxon>
        <taxon>Heterobranchia</taxon>
        <taxon>Euthyneura</taxon>
        <taxon>Panpulmonata</taxon>
        <taxon>Sacoglossa</taxon>
        <taxon>Placobranchoidea</taxon>
        <taxon>Plakobranchidae</taxon>
        <taxon>Elysia</taxon>
    </lineage>
</organism>
<evidence type="ECO:0000313" key="2">
    <source>
        <dbReference type="Proteomes" id="UP001283361"/>
    </source>
</evidence>